<dbReference type="Pfam" id="PF05721">
    <property type="entry name" value="PhyH"/>
    <property type="match status" value="1"/>
</dbReference>
<evidence type="ECO:0000313" key="3">
    <source>
        <dbReference type="Proteomes" id="UP000706039"/>
    </source>
</evidence>
<keyword evidence="2" id="KW-0223">Dioxygenase</keyword>
<comment type="cofactor">
    <cofactor evidence="1">
        <name>Fe(2+)</name>
        <dbReference type="ChEBI" id="CHEBI:29033"/>
    </cofactor>
</comment>
<accession>A0ABS7PQU7</accession>
<protein>
    <submittedName>
        <fullName evidence="2">Phytanoyl-CoA dioxygenase family protein</fullName>
    </submittedName>
</protein>
<dbReference type="Gene3D" id="2.60.120.620">
    <property type="entry name" value="q2cbj1_9rhob like domain"/>
    <property type="match status" value="1"/>
</dbReference>
<comment type="caution">
    <text evidence="2">The sequence shown here is derived from an EMBL/GenBank/DDBJ whole genome shotgun (WGS) entry which is preliminary data.</text>
</comment>
<evidence type="ECO:0000256" key="1">
    <source>
        <dbReference type="ARBA" id="ARBA00001954"/>
    </source>
</evidence>
<name>A0ABS7PQU7_9SPHN</name>
<dbReference type="SUPFAM" id="SSF51197">
    <property type="entry name" value="Clavaminate synthase-like"/>
    <property type="match status" value="1"/>
</dbReference>
<dbReference type="PANTHER" id="PTHR20883">
    <property type="entry name" value="PHYTANOYL-COA DIOXYGENASE DOMAIN CONTAINING 1"/>
    <property type="match status" value="1"/>
</dbReference>
<keyword evidence="3" id="KW-1185">Reference proteome</keyword>
<evidence type="ECO:0000313" key="2">
    <source>
        <dbReference type="EMBL" id="MBY8823561.1"/>
    </source>
</evidence>
<sequence length="293" mass="31541">MMETRCPPLPAPSRDMEQARRDLRETGCCIIPDLLSPDQVSDLLARTLEQAECERAAGIASCESGAGRTAYANDGPNQRVWNLLNKGDAFAPIAEHPLILDLVRDVLGDDILLSSLTANIAGKGGSEMFLHMDQGSLPAYFSEPVVCNVAWILSGYSEEGGATRIIPNSHHLGYRRSEEMQGSATVAAAAPPGSALIFEGRIWHATGENLTDDPRVALLAFYSKPWLRQQENGVASIRDDVLAGASDTLKTLLGFRTWAALGGLDGHNTYGAPFTSRARGSIGPLERARGRKQ</sequence>
<dbReference type="GO" id="GO:0051213">
    <property type="term" value="F:dioxygenase activity"/>
    <property type="evidence" value="ECO:0007669"/>
    <property type="project" value="UniProtKB-KW"/>
</dbReference>
<keyword evidence="2" id="KW-0560">Oxidoreductase</keyword>
<gene>
    <name evidence="2" type="ORF">K7G82_14750</name>
</gene>
<dbReference type="PANTHER" id="PTHR20883:SF48">
    <property type="entry name" value="ECTOINE DIOXYGENASE"/>
    <property type="match status" value="1"/>
</dbReference>
<dbReference type="Proteomes" id="UP000706039">
    <property type="component" value="Unassembled WGS sequence"/>
</dbReference>
<proteinExistence type="predicted"/>
<organism evidence="2 3">
    <name type="scientific">Sphingomonas colocasiae</name>
    <dbReference type="NCBI Taxonomy" id="1848973"/>
    <lineage>
        <taxon>Bacteria</taxon>
        <taxon>Pseudomonadati</taxon>
        <taxon>Pseudomonadota</taxon>
        <taxon>Alphaproteobacteria</taxon>
        <taxon>Sphingomonadales</taxon>
        <taxon>Sphingomonadaceae</taxon>
        <taxon>Sphingomonas</taxon>
    </lineage>
</organism>
<dbReference type="EMBL" id="JAINVV010000006">
    <property type="protein sequence ID" value="MBY8823561.1"/>
    <property type="molecule type" value="Genomic_DNA"/>
</dbReference>
<dbReference type="RefSeq" id="WP_222990660.1">
    <property type="nucleotide sequence ID" value="NZ_JAINVV010000006.1"/>
</dbReference>
<dbReference type="InterPro" id="IPR008775">
    <property type="entry name" value="Phytyl_CoA_dOase-like"/>
</dbReference>
<reference evidence="2 3" key="1">
    <citation type="submission" date="2021-08" db="EMBL/GenBank/DDBJ databases">
        <authorList>
            <person name="Tuo L."/>
        </authorList>
    </citation>
    <scope>NUCLEOTIDE SEQUENCE [LARGE SCALE GENOMIC DNA]</scope>
    <source>
        <strain evidence="2 3">JCM 31229</strain>
    </source>
</reference>